<organism evidence="8">
    <name type="scientific">Glycine soja</name>
    <name type="common">Wild soybean</name>
    <dbReference type="NCBI Taxonomy" id="3848"/>
    <lineage>
        <taxon>Eukaryota</taxon>
        <taxon>Viridiplantae</taxon>
        <taxon>Streptophyta</taxon>
        <taxon>Embryophyta</taxon>
        <taxon>Tracheophyta</taxon>
        <taxon>Spermatophyta</taxon>
        <taxon>Magnoliopsida</taxon>
        <taxon>eudicotyledons</taxon>
        <taxon>Gunneridae</taxon>
        <taxon>Pentapetalae</taxon>
        <taxon>rosids</taxon>
        <taxon>fabids</taxon>
        <taxon>Fabales</taxon>
        <taxon>Fabaceae</taxon>
        <taxon>Papilionoideae</taxon>
        <taxon>50 kb inversion clade</taxon>
        <taxon>NPAAA clade</taxon>
        <taxon>indigoferoid/millettioid clade</taxon>
        <taxon>Phaseoleae</taxon>
        <taxon>Glycine</taxon>
        <taxon>Glycine subgen. Soja</taxon>
    </lineage>
</organism>
<feature type="active site" evidence="5">
    <location>
        <position position="168"/>
    </location>
</feature>
<reference evidence="8" key="1">
    <citation type="submission" date="2014-07" db="EMBL/GenBank/DDBJ databases">
        <title>Identification of a novel salt tolerance gene in wild soybean by whole-genome sequencing.</title>
        <authorList>
            <person name="Lam H.-M."/>
            <person name="Qi X."/>
            <person name="Li M.-W."/>
            <person name="Liu X."/>
            <person name="Xie M."/>
            <person name="Ni M."/>
            <person name="Xu X."/>
        </authorList>
    </citation>
    <scope>NUCLEOTIDE SEQUENCE [LARGE SCALE GENOMIC DNA]</scope>
    <source>
        <tissue evidence="8">Root</tissue>
    </source>
</reference>
<dbReference type="PANTHER" id="PTHR21600:SF40">
    <property type="entry name" value="PSEUDOURIDYLATE SYNTHASE RPUSD2"/>
    <property type="match status" value="1"/>
</dbReference>
<keyword evidence="3" id="KW-0694">RNA-binding</keyword>
<evidence type="ECO:0000313" key="9">
    <source>
        <dbReference type="EMBL" id="RZC07907.1"/>
    </source>
</evidence>
<evidence type="ECO:0000256" key="2">
    <source>
        <dbReference type="ARBA" id="ARBA00010876"/>
    </source>
</evidence>
<dbReference type="GO" id="GO:0003723">
    <property type="term" value="F:RNA binding"/>
    <property type="evidence" value="ECO:0007669"/>
    <property type="project" value="UniProtKB-KW"/>
</dbReference>
<evidence type="ECO:0000259" key="7">
    <source>
        <dbReference type="Pfam" id="PF00849"/>
    </source>
</evidence>
<dbReference type="PANTHER" id="PTHR21600">
    <property type="entry name" value="MITOCHONDRIAL RNA PSEUDOURIDINE SYNTHASE"/>
    <property type="match status" value="1"/>
</dbReference>
<reference evidence="9 10" key="2">
    <citation type="submission" date="2018-09" db="EMBL/GenBank/DDBJ databases">
        <title>A high-quality reference genome of wild soybean provides a powerful tool to mine soybean genomes.</title>
        <authorList>
            <person name="Xie M."/>
            <person name="Chung C.Y.L."/>
            <person name="Li M.-W."/>
            <person name="Wong F.-L."/>
            <person name="Chan T.-F."/>
            <person name="Lam H.-M."/>
        </authorList>
    </citation>
    <scope>NUCLEOTIDE SEQUENCE [LARGE SCALE GENOMIC DNA]</scope>
    <source>
        <strain evidence="10">cv. W05</strain>
        <tissue evidence="9">Hypocotyl of etiolated seedlings</tissue>
    </source>
</reference>
<protein>
    <recommendedName>
        <fullName evidence="6">Pseudouridine synthase</fullName>
        <ecNumber evidence="6">5.4.99.-</ecNumber>
    </recommendedName>
</protein>
<dbReference type="Proteomes" id="UP000289340">
    <property type="component" value="Chromosome 6"/>
</dbReference>
<dbReference type="InterPro" id="IPR006145">
    <property type="entry name" value="PsdUridine_synth_RsuA/RluA"/>
</dbReference>
<dbReference type="SUPFAM" id="SSF55120">
    <property type="entry name" value="Pseudouridine synthase"/>
    <property type="match status" value="1"/>
</dbReference>
<evidence type="ECO:0000256" key="5">
    <source>
        <dbReference type="PIRSR" id="PIRSR606225-1"/>
    </source>
</evidence>
<comment type="function">
    <text evidence="6">Responsible for synthesis of pseudouridine from uracil.</text>
</comment>
<dbReference type="Pfam" id="PF00849">
    <property type="entry name" value="PseudoU_synth_2"/>
    <property type="match status" value="1"/>
</dbReference>
<dbReference type="NCBIfam" id="TIGR00005">
    <property type="entry name" value="rluA_subfam"/>
    <property type="match status" value="1"/>
</dbReference>
<dbReference type="EMBL" id="KN650032">
    <property type="protein sequence ID" value="KHN32565.1"/>
    <property type="molecule type" value="Genomic_DNA"/>
</dbReference>
<name>A0A0B2RH28_GLYSO</name>
<evidence type="ECO:0000256" key="6">
    <source>
        <dbReference type="RuleBase" id="RU362028"/>
    </source>
</evidence>
<dbReference type="FunFam" id="3.30.2350.10:FF:000036">
    <property type="entry name" value="Pseudouridine synthase"/>
    <property type="match status" value="1"/>
</dbReference>
<comment type="catalytic activity">
    <reaction evidence="1 6">
        <text>a uridine in RNA = a pseudouridine in RNA</text>
        <dbReference type="Rhea" id="RHEA:48348"/>
        <dbReference type="Rhea" id="RHEA-COMP:12068"/>
        <dbReference type="Rhea" id="RHEA-COMP:12069"/>
        <dbReference type="ChEBI" id="CHEBI:65314"/>
        <dbReference type="ChEBI" id="CHEBI:65315"/>
    </reaction>
</comment>
<keyword evidence="10" id="KW-1185">Reference proteome</keyword>
<keyword evidence="8" id="KW-0456">Lyase</keyword>
<dbReference type="Gramene" id="XM_028380972.1">
    <property type="protein sequence ID" value="XP_028236773.1"/>
    <property type="gene ID" value="LOC114416094"/>
</dbReference>
<dbReference type="PROSITE" id="PS01129">
    <property type="entry name" value="PSI_RLU"/>
    <property type="match status" value="1"/>
</dbReference>
<dbReference type="GO" id="GO:0016829">
    <property type="term" value="F:lyase activity"/>
    <property type="evidence" value="ECO:0007669"/>
    <property type="project" value="UniProtKB-KW"/>
</dbReference>
<evidence type="ECO:0000313" key="8">
    <source>
        <dbReference type="EMBL" id="KHN32565.1"/>
    </source>
</evidence>
<dbReference type="Gene3D" id="3.30.2350.10">
    <property type="entry name" value="Pseudouridine synthase"/>
    <property type="match status" value="1"/>
</dbReference>
<evidence type="ECO:0000256" key="3">
    <source>
        <dbReference type="ARBA" id="ARBA00022884"/>
    </source>
</evidence>
<keyword evidence="4 6" id="KW-0413">Isomerase</keyword>
<dbReference type="InterPro" id="IPR050188">
    <property type="entry name" value="RluA_PseudoU_synthase"/>
</dbReference>
<comment type="similarity">
    <text evidence="2 6">Belongs to the pseudouridine synthase RluA family.</text>
</comment>
<evidence type="ECO:0000313" key="10">
    <source>
        <dbReference type="Proteomes" id="UP000289340"/>
    </source>
</evidence>
<dbReference type="InterPro" id="IPR006225">
    <property type="entry name" value="PsdUridine_synth_RluC/D"/>
</dbReference>
<dbReference type="InterPro" id="IPR020103">
    <property type="entry name" value="PsdUridine_synth_cat_dom_sf"/>
</dbReference>
<dbReference type="AlphaFoldDB" id="A0A0B2RH28"/>
<dbReference type="CDD" id="cd02557">
    <property type="entry name" value="PseudoU_synth_ScRIB2"/>
    <property type="match status" value="1"/>
</dbReference>
<evidence type="ECO:0000256" key="4">
    <source>
        <dbReference type="ARBA" id="ARBA00023235"/>
    </source>
</evidence>
<dbReference type="EC" id="5.4.99.-" evidence="6"/>
<feature type="domain" description="Pseudouridine synthase RsuA/RluA-like" evidence="7">
    <location>
        <begin position="125"/>
        <end position="274"/>
    </location>
</feature>
<gene>
    <name evidence="9" type="ORF">D0Y65_014910</name>
    <name evidence="8" type="ORF">glysoja_040761</name>
</gene>
<dbReference type="EMBL" id="QZWG01000006">
    <property type="protein sequence ID" value="RZC07907.1"/>
    <property type="molecule type" value="Genomic_DNA"/>
</dbReference>
<accession>A0A0B2RH28</accession>
<dbReference type="InterPro" id="IPR006224">
    <property type="entry name" value="PsdUridine_synth_RluA-like_CS"/>
</dbReference>
<evidence type="ECO:0000256" key="1">
    <source>
        <dbReference type="ARBA" id="ARBA00000073"/>
    </source>
</evidence>
<proteinExistence type="inferred from homology"/>
<dbReference type="GO" id="GO:0000455">
    <property type="term" value="P:enzyme-directed rRNA pseudouridine synthesis"/>
    <property type="evidence" value="ECO:0007669"/>
    <property type="project" value="TreeGrafter"/>
</dbReference>
<dbReference type="GO" id="GO:0009982">
    <property type="term" value="F:pseudouridine synthase activity"/>
    <property type="evidence" value="ECO:0007669"/>
    <property type="project" value="InterPro"/>
</dbReference>
<sequence length="381" mass="42824">MKRKREGKEGMDNIVWQTPANPPHPNDYVFRNGIRYVRPYYFEFIAHVKNRWAGKTIVDLFAEEFKGRPYEYYVSAVKCGRIQVDGEMVPVSYIVKSSQKISHFLHRHEPPVMACEVPVLQKDIDVLTVCKPASVPVHPCGQYRKNTVVGILQAEHGLTPLFPVHRLDRLVSGLLILARNAAKADIFRQQIEAGLVHKQYIAKVGGEFPEDEVIVDANIDYNAREGRSTAEVRGSAKGKAASTKFTRISTNGTQSIVLCEPITGRTHQIRVHLQYSGHPIANDMLYISEQTVDRSVKGLSADRSARISDVSLTSNFNEKVLNECEENSNGDFGIDPMCTNCPNLAPKGYDSDEEGLWLHCIRYSGPGWTYECPYPDWAKLG</sequence>
<dbReference type="Proteomes" id="UP000053555">
    <property type="component" value="Unassembled WGS sequence"/>
</dbReference>